<dbReference type="Gene3D" id="3.90.850.10">
    <property type="entry name" value="Fumarylacetoacetase-like, C-terminal domain"/>
    <property type="match status" value="1"/>
</dbReference>
<dbReference type="Pfam" id="PF01557">
    <property type="entry name" value="FAA_hydrolase"/>
    <property type="match status" value="1"/>
</dbReference>
<feature type="domain" description="Fumarylacetoacetase-like C-terminal" evidence="3">
    <location>
        <begin position="86"/>
        <end position="296"/>
    </location>
</feature>
<protein>
    <submittedName>
        <fullName evidence="4">FAA hydrolase family protein</fullName>
    </submittedName>
</protein>
<dbReference type="EMBL" id="QUAJ01000016">
    <property type="protein sequence ID" value="REI40733.1"/>
    <property type="molecule type" value="Genomic_DNA"/>
</dbReference>
<gene>
    <name evidence="4" type="ORF">DYH56_09625</name>
</gene>
<evidence type="ECO:0000256" key="2">
    <source>
        <dbReference type="ARBA" id="ARBA00022723"/>
    </source>
</evidence>
<dbReference type="PANTHER" id="PTHR42796">
    <property type="entry name" value="FUMARYLACETOACETATE HYDROLASE DOMAIN-CONTAINING PROTEIN 2A-RELATED"/>
    <property type="match status" value="1"/>
</dbReference>
<dbReference type="InterPro" id="IPR051121">
    <property type="entry name" value="FAH"/>
</dbReference>
<keyword evidence="2" id="KW-0479">Metal-binding</keyword>
<dbReference type="SUPFAM" id="SSF56529">
    <property type="entry name" value="FAH"/>
    <property type="match status" value="1"/>
</dbReference>
<sequence>MKFFTFEYQGLEEIGILTKDGKKIIPIDEVRLSQEFFDMNDFIETHEKSDIEKLDKLWKGEEKSDVYYDFDKILVLAPIPLPLHDIISIGLNYKAHIPETVVELNIKNEVPASPVIFSKRARHAGGAEAVIPLHEDITKKLDYEVELGVVIGKEISKIAKSEVKESIFGYTIMNDISARDLMVEHQQWTIGKGLDGAVVMGPCIVHKDYIDYPVKLNISAKINGELRQNSNTENFIFDIDTLISDISRGMTLEAGDIISTGTPAGVGMSFDPPKYLKDGDIIECEIEKIGVLKNTVKR</sequence>
<dbReference type="RefSeq" id="WP_114642654.1">
    <property type="nucleotide sequence ID" value="NZ_JAACIO010000018.1"/>
</dbReference>
<evidence type="ECO:0000313" key="4">
    <source>
        <dbReference type="EMBL" id="REI40733.1"/>
    </source>
</evidence>
<comment type="caution">
    <text evidence="4">The sequence shown here is derived from an EMBL/GenBank/DDBJ whole genome shotgun (WGS) entry which is preliminary data.</text>
</comment>
<evidence type="ECO:0000259" key="3">
    <source>
        <dbReference type="Pfam" id="PF01557"/>
    </source>
</evidence>
<reference evidence="4 5" key="1">
    <citation type="submission" date="2018-08" db="EMBL/GenBank/DDBJ databases">
        <title>Draft genome sequence of Psychrilyobacter sp. strain SD5 isolated from Black Sea water.</title>
        <authorList>
            <person name="Yadav S."/>
            <person name="Villanueva L."/>
            <person name="Damste J.S.S."/>
        </authorList>
    </citation>
    <scope>NUCLEOTIDE SEQUENCE [LARGE SCALE GENOMIC DNA]</scope>
    <source>
        <strain evidence="4 5">SD5</strain>
    </source>
</reference>
<dbReference type="Proteomes" id="UP000263486">
    <property type="component" value="Unassembled WGS sequence"/>
</dbReference>
<dbReference type="InterPro" id="IPR036663">
    <property type="entry name" value="Fumarylacetoacetase_C_sf"/>
</dbReference>
<evidence type="ECO:0000313" key="5">
    <source>
        <dbReference type="Proteomes" id="UP000263486"/>
    </source>
</evidence>
<dbReference type="GO" id="GO:0016787">
    <property type="term" value="F:hydrolase activity"/>
    <property type="evidence" value="ECO:0007669"/>
    <property type="project" value="UniProtKB-KW"/>
</dbReference>
<accession>A0ABX9KG42</accession>
<dbReference type="PANTHER" id="PTHR42796:SF4">
    <property type="entry name" value="FUMARYLACETOACETATE HYDROLASE DOMAIN-CONTAINING PROTEIN 2A"/>
    <property type="match status" value="1"/>
</dbReference>
<dbReference type="InterPro" id="IPR011234">
    <property type="entry name" value="Fumarylacetoacetase-like_C"/>
</dbReference>
<keyword evidence="5" id="KW-1185">Reference proteome</keyword>
<keyword evidence="4" id="KW-0378">Hydrolase</keyword>
<name>A0ABX9KG42_9FUSO</name>
<comment type="similarity">
    <text evidence="1">Belongs to the FAH family.</text>
</comment>
<organism evidence="4 5">
    <name type="scientific">Psychrilyobacter piezotolerans</name>
    <dbReference type="NCBI Taxonomy" id="2293438"/>
    <lineage>
        <taxon>Bacteria</taxon>
        <taxon>Fusobacteriati</taxon>
        <taxon>Fusobacteriota</taxon>
        <taxon>Fusobacteriia</taxon>
        <taxon>Fusobacteriales</taxon>
        <taxon>Fusobacteriaceae</taxon>
        <taxon>Psychrilyobacter</taxon>
    </lineage>
</organism>
<evidence type="ECO:0000256" key="1">
    <source>
        <dbReference type="ARBA" id="ARBA00010211"/>
    </source>
</evidence>
<proteinExistence type="inferred from homology"/>